<keyword evidence="2" id="KW-0274">FAD</keyword>
<evidence type="ECO:0000259" key="6">
    <source>
        <dbReference type="Pfam" id="PF07992"/>
    </source>
</evidence>
<dbReference type="InterPro" id="IPR008255">
    <property type="entry name" value="Pyr_nucl-diS_OxRdtase_2_AS"/>
</dbReference>
<dbReference type="PROSITE" id="PS00573">
    <property type="entry name" value="PYRIDINE_REDOX_2"/>
    <property type="match status" value="1"/>
</dbReference>
<evidence type="ECO:0000256" key="3">
    <source>
        <dbReference type="ARBA" id="ARBA00023002"/>
    </source>
</evidence>
<dbReference type="PANTHER" id="PTHR48105">
    <property type="entry name" value="THIOREDOXIN REDUCTASE 1-RELATED-RELATED"/>
    <property type="match status" value="1"/>
</dbReference>
<evidence type="ECO:0000256" key="1">
    <source>
        <dbReference type="ARBA" id="ARBA00022630"/>
    </source>
</evidence>
<sequence length="309" mass="33629">MSNIYDVIIIGAGPASLNAALYASRQDLNVLIIEKSAPGGKLLSTDKVENWIGTKLTTGFELATDFYKHALAYGANYMSGEVVNIRSNGEFDKEVMLADGNIIKGKSIIIGSGMQNRKPSTIKNFDEYFNKGISYCGICDGPIFRNQPIVVMGGGNSAVEEGTFISNVASKLYVVTIDSELKAEKKLIEELKSRSNVEIIYNATIQEVSGNGKLEKISYLDSTTNKIIELDANALFIYIGFIPKADFISDDMMIKTKSGFIITDDSMETKIPNIFAVGDIRDKKIRQIVTAASDGAIAAKVISDRISSK</sequence>
<dbReference type="SUPFAM" id="SSF51905">
    <property type="entry name" value="FAD/NAD(P)-binding domain"/>
    <property type="match status" value="1"/>
</dbReference>
<feature type="domain" description="FAD/NAD(P)-binding" evidence="6">
    <location>
        <begin position="5"/>
        <end position="295"/>
    </location>
</feature>
<comment type="caution">
    <text evidence="7">The sequence shown here is derived from an EMBL/GenBank/DDBJ whole genome shotgun (WGS) entry which is preliminary data.</text>
</comment>
<dbReference type="EMBL" id="JASDDP010000010">
    <property type="protein sequence ID" value="MDJ1645635.1"/>
    <property type="molecule type" value="Genomic_DNA"/>
</dbReference>
<dbReference type="InterPro" id="IPR036188">
    <property type="entry name" value="FAD/NAD-bd_sf"/>
</dbReference>
<evidence type="ECO:0000256" key="4">
    <source>
        <dbReference type="ARBA" id="ARBA00023157"/>
    </source>
</evidence>
<accession>A0AAJ1PTL1</accession>
<proteinExistence type="predicted"/>
<keyword evidence="8" id="KW-1185">Reference proteome</keyword>
<evidence type="ECO:0000313" key="8">
    <source>
        <dbReference type="Proteomes" id="UP001224428"/>
    </source>
</evidence>
<keyword evidence="1" id="KW-0285">Flavoprotein</keyword>
<dbReference type="AlphaFoldDB" id="A0AAJ1PTL1"/>
<dbReference type="Gene3D" id="3.50.50.60">
    <property type="entry name" value="FAD/NAD(P)-binding domain"/>
    <property type="match status" value="2"/>
</dbReference>
<dbReference type="InterPro" id="IPR023753">
    <property type="entry name" value="FAD/NAD-binding_dom"/>
</dbReference>
<protein>
    <submittedName>
        <fullName evidence="7">FAD-dependent oxidoreductase</fullName>
    </submittedName>
</protein>
<reference evidence="7" key="1">
    <citation type="submission" date="2023-05" db="EMBL/GenBank/DDBJ databases">
        <title>Mycoplasma phocimorsus sp. nov., isolated from Scandinavian patients with seal finger or septic arthritis after contact with seals.</title>
        <authorList>
            <person name="Skafte-Holm A."/>
            <person name="Pedersen T.R."/>
            <person name="Froelund M."/>
            <person name="Stegger M."/>
            <person name="Qvortrup K."/>
            <person name="Michaels D.L."/>
            <person name="Brown D.R."/>
            <person name="Jensen J.S."/>
        </authorList>
    </citation>
    <scope>NUCLEOTIDE SEQUENCE</scope>
    <source>
        <strain evidence="7">M5725</strain>
    </source>
</reference>
<evidence type="ECO:0000256" key="5">
    <source>
        <dbReference type="ARBA" id="ARBA00023284"/>
    </source>
</evidence>
<name>A0AAJ1PTL1_9MOLU</name>
<dbReference type="GO" id="GO:0016668">
    <property type="term" value="F:oxidoreductase activity, acting on a sulfur group of donors, NAD(P) as acceptor"/>
    <property type="evidence" value="ECO:0007669"/>
    <property type="project" value="UniProtKB-ARBA"/>
</dbReference>
<keyword evidence="3" id="KW-0560">Oxidoreductase</keyword>
<keyword evidence="4" id="KW-1015">Disulfide bond</keyword>
<dbReference type="Proteomes" id="UP001224428">
    <property type="component" value="Unassembled WGS sequence"/>
</dbReference>
<evidence type="ECO:0000313" key="7">
    <source>
        <dbReference type="EMBL" id="MDJ1645635.1"/>
    </source>
</evidence>
<dbReference type="InterPro" id="IPR050097">
    <property type="entry name" value="Ferredoxin-NADP_redctase_2"/>
</dbReference>
<gene>
    <name evidence="7" type="ORF">QLQ80_00830</name>
</gene>
<dbReference type="RefSeq" id="WP_283827155.1">
    <property type="nucleotide sequence ID" value="NZ_JASDDP010000010.1"/>
</dbReference>
<evidence type="ECO:0000256" key="2">
    <source>
        <dbReference type="ARBA" id="ARBA00022827"/>
    </source>
</evidence>
<keyword evidence="5" id="KW-0676">Redox-active center</keyword>
<organism evidence="7 8">
    <name type="scientific">Mycoplasma phocimorsus</name>
    <dbReference type="NCBI Taxonomy" id="3045839"/>
    <lineage>
        <taxon>Bacteria</taxon>
        <taxon>Bacillati</taxon>
        <taxon>Mycoplasmatota</taxon>
        <taxon>Mollicutes</taxon>
        <taxon>Mycoplasmataceae</taxon>
        <taxon>Mycoplasma</taxon>
    </lineage>
</organism>
<dbReference type="PRINTS" id="PR00469">
    <property type="entry name" value="PNDRDTASEII"/>
</dbReference>
<dbReference type="PRINTS" id="PR00368">
    <property type="entry name" value="FADPNR"/>
</dbReference>
<dbReference type="Pfam" id="PF07992">
    <property type="entry name" value="Pyr_redox_2"/>
    <property type="match status" value="1"/>
</dbReference>